<dbReference type="GO" id="GO:0005886">
    <property type="term" value="C:plasma membrane"/>
    <property type="evidence" value="ECO:0007669"/>
    <property type="project" value="UniProtKB-SubCell"/>
</dbReference>
<sequence length="554" mass="60211">MAESEADIESGRSGIRGLIPGRLSGWAASATLRGWAGPLAVAGIGAWLRFADLSTPQDVVFDEAYYAPQAYGILRFGAEHVVSSFTDSEIVGGKSTDIFVYGGQFAAHPPFGKVEIAAGEWLFGLNPFGWRFAAAFAGSLAILLLARITRRLTGSTLLGCVAGLLLALDGLELVMSRTAMLDVFVMFWALAGFGCLVIDRDRRRARLAEPGPRPEARPDAHARSKSHSPSPSLPNPPLDAGAKLPPVRWWRLGAGVCLGLAASCKWNGLYFLVGLTLLSLAWDGSARAAAASVTAARRPRVPIRALLRDGAGTVAGLWPAAAVAYLATWRGWFTSTIGWDRYYAQQHGVHTPVISTLYSWFEYQREMFVYDTSLDTPNTFASHPWTWPLLTHPVRFYYAAPRFAENHCAIPAGCVQNVLAVGTPAIWWPALAALAVAALVWLRRRDWRFGAALAGVAAGWLPWFAFPGRTQYFYYAVSFEPFLILALTLCLGLLPAPRSAAASVSRRRRLVGGAVVAGYLVVVALNLAYLYPVLTGRPISYVAWIARMLMPDWV</sequence>
<keyword evidence="6 10" id="KW-0812">Transmembrane</keyword>
<dbReference type="EC" id="2.4.1.-" evidence="10"/>
<dbReference type="PANTHER" id="PTHR10050">
    <property type="entry name" value="DOLICHYL-PHOSPHATE-MANNOSE--PROTEIN MANNOSYLTRANSFERASE"/>
    <property type="match status" value="1"/>
</dbReference>
<reference evidence="14" key="1">
    <citation type="submission" date="2021-04" db="EMBL/GenBank/DDBJ databases">
        <title>Genome based classification of Actinospica acidithermotolerans sp. nov., an actinobacterium isolated from an Indonesian hot spring.</title>
        <authorList>
            <person name="Kusuma A.B."/>
            <person name="Putra K.E."/>
            <person name="Nafisah S."/>
            <person name="Loh J."/>
            <person name="Nouioui I."/>
            <person name="Goodfellow M."/>
        </authorList>
    </citation>
    <scope>NUCLEOTIDE SEQUENCE</scope>
    <source>
        <strain evidence="14">DSM 45618</strain>
    </source>
</reference>
<dbReference type="GO" id="GO:0004169">
    <property type="term" value="F:dolichyl-phosphate-mannose-protein mannosyltransferase activity"/>
    <property type="evidence" value="ECO:0007669"/>
    <property type="project" value="UniProtKB-UniRule"/>
</dbReference>
<evidence type="ECO:0000256" key="9">
    <source>
        <dbReference type="ARBA" id="ARBA00093617"/>
    </source>
</evidence>
<comment type="caution">
    <text evidence="14">The sequence shown here is derived from an EMBL/GenBank/DDBJ whole genome shotgun (WGS) entry which is preliminary data.</text>
</comment>
<feature type="transmembrane region" description="Helical" evidence="10">
    <location>
        <begin position="449"/>
        <end position="466"/>
    </location>
</feature>
<dbReference type="InterPro" id="IPR003342">
    <property type="entry name" value="ArnT-like_N"/>
</dbReference>
<evidence type="ECO:0000256" key="7">
    <source>
        <dbReference type="ARBA" id="ARBA00022989"/>
    </source>
</evidence>
<evidence type="ECO:0000256" key="3">
    <source>
        <dbReference type="ARBA" id="ARBA00007222"/>
    </source>
</evidence>
<feature type="transmembrane region" description="Helical" evidence="10">
    <location>
        <begin position="472"/>
        <end position="494"/>
    </location>
</feature>
<keyword evidence="7 10" id="KW-1133">Transmembrane helix</keyword>
<dbReference type="Pfam" id="PF16192">
    <property type="entry name" value="PMT_4TMC"/>
    <property type="match status" value="1"/>
</dbReference>
<feature type="transmembrane region" description="Helical" evidence="10">
    <location>
        <begin position="152"/>
        <end position="168"/>
    </location>
</feature>
<dbReference type="PANTHER" id="PTHR10050:SF46">
    <property type="entry name" value="PROTEIN O-MANNOSYL-TRANSFERASE 2"/>
    <property type="match status" value="1"/>
</dbReference>
<protein>
    <recommendedName>
        <fullName evidence="9 10">Polyprenol-phosphate-mannose--protein mannosyltransferase</fullName>
        <ecNumber evidence="10">2.4.1.-</ecNumber>
    </recommendedName>
</protein>
<feature type="transmembrane region" description="Helical" evidence="10">
    <location>
        <begin position="510"/>
        <end position="531"/>
    </location>
</feature>
<gene>
    <name evidence="14" type="ORF">KGA66_20565</name>
</gene>
<feature type="transmembrane region" description="Helical" evidence="10">
    <location>
        <begin position="128"/>
        <end position="145"/>
    </location>
</feature>
<organism evidence="14 15">
    <name type="scientific">Actinocrinis puniceicyclus</name>
    <dbReference type="NCBI Taxonomy" id="977794"/>
    <lineage>
        <taxon>Bacteria</taxon>
        <taxon>Bacillati</taxon>
        <taxon>Actinomycetota</taxon>
        <taxon>Actinomycetes</taxon>
        <taxon>Catenulisporales</taxon>
        <taxon>Actinospicaceae</taxon>
        <taxon>Actinocrinis</taxon>
    </lineage>
</organism>
<dbReference type="Proteomes" id="UP000677913">
    <property type="component" value="Unassembled WGS sequence"/>
</dbReference>
<keyword evidence="15" id="KW-1185">Reference proteome</keyword>
<dbReference type="RefSeq" id="WP_211469815.1">
    <property type="nucleotide sequence ID" value="NZ_JAGSXH010000084.1"/>
</dbReference>
<evidence type="ECO:0000256" key="11">
    <source>
        <dbReference type="SAM" id="MobiDB-lite"/>
    </source>
</evidence>
<evidence type="ECO:0000256" key="6">
    <source>
        <dbReference type="ARBA" id="ARBA00022692"/>
    </source>
</evidence>
<accession>A0A8J7WS57</accession>
<feature type="compositionally biased region" description="Basic and acidic residues" evidence="11">
    <location>
        <begin position="212"/>
        <end position="222"/>
    </location>
</feature>
<dbReference type="EMBL" id="JAGSXH010000084">
    <property type="protein sequence ID" value="MBS2965457.1"/>
    <property type="molecule type" value="Genomic_DNA"/>
</dbReference>
<dbReference type="InterPro" id="IPR027005">
    <property type="entry name" value="PMT-like"/>
</dbReference>
<dbReference type="InterPro" id="IPR032421">
    <property type="entry name" value="PMT_4TMC"/>
</dbReference>
<proteinExistence type="inferred from homology"/>
<feature type="domain" description="ArnT-like N-terminal" evidence="12">
    <location>
        <begin position="44"/>
        <end position="197"/>
    </location>
</feature>
<dbReference type="GO" id="GO:0012505">
    <property type="term" value="C:endomembrane system"/>
    <property type="evidence" value="ECO:0007669"/>
    <property type="project" value="UniProtKB-SubCell"/>
</dbReference>
<evidence type="ECO:0000259" key="12">
    <source>
        <dbReference type="Pfam" id="PF02366"/>
    </source>
</evidence>
<comment type="subcellular location">
    <subcellularLocation>
        <location evidence="10">Cell membrane</location>
    </subcellularLocation>
    <subcellularLocation>
        <location evidence="1">Endomembrane system</location>
        <topology evidence="1">Multi-pass membrane protein</topology>
    </subcellularLocation>
</comment>
<comment type="pathway">
    <text evidence="2 10">Protein modification; protein glycosylation.</text>
</comment>
<comment type="function">
    <text evidence="10">Protein O-mannosyltransferase that catalyzes the transfer of a single mannose residue from a polyprenol phospho-mannosyl lipidic donor to the hydroxyl group of selected serine and threonine residues in acceptor proteins.</text>
</comment>
<evidence type="ECO:0000256" key="1">
    <source>
        <dbReference type="ARBA" id="ARBA00004127"/>
    </source>
</evidence>
<feature type="region of interest" description="Disordered" evidence="11">
    <location>
        <begin position="208"/>
        <end position="237"/>
    </location>
</feature>
<dbReference type="UniPathway" id="UPA00378"/>
<keyword evidence="5 10" id="KW-0808">Transferase</keyword>
<evidence type="ECO:0000256" key="2">
    <source>
        <dbReference type="ARBA" id="ARBA00004922"/>
    </source>
</evidence>
<comment type="similarity">
    <text evidence="3 10">Belongs to the glycosyltransferase 39 family.</text>
</comment>
<evidence type="ECO:0000256" key="10">
    <source>
        <dbReference type="RuleBase" id="RU367007"/>
    </source>
</evidence>
<keyword evidence="10" id="KW-1003">Cell membrane</keyword>
<keyword evidence="4 10" id="KW-0328">Glycosyltransferase</keyword>
<feature type="transmembrane region" description="Helical" evidence="10">
    <location>
        <begin position="180"/>
        <end position="198"/>
    </location>
</feature>
<evidence type="ECO:0000256" key="4">
    <source>
        <dbReference type="ARBA" id="ARBA00022676"/>
    </source>
</evidence>
<feature type="domain" description="Protein O-mannosyl-transferase C-terminal four TM" evidence="13">
    <location>
        <begin position="358"/>
        <end position="553"/>
    </location>
</feature>
<feature type="transmembrane region" description="Helical" evidence="10">
    <location>
        <begin position="425"/>
        <end position="442"/>
    </location>
</feature>
<evidence type="ECO:0000313" key="14">
    <source>
        <dbReference type="EMBL" id="MBS2965457.1"/>
    </source>
</evidence>
<dbReference type="AlphaFoldDB" id="A0A8J7WS57"/>
<name>A0A8J7WS57_9ACTN</name>
<feature type="transmembrane region" description="Helical" evidence="10">
    <location>
        <begin position="306"/>
        <end position="327"/>
    </location>
</feature>
<evidence type="ECO:0000256" key="5">
    <source>
        <dbReference type="ARBA" id="ARBA00022679"/>
    </source>
</evidence>
<evidence type="ECO:0000313" key="15">
    <source>
        <dbReference type="Proteomes" id="UP000677913"/>
    </source>
</evidence>
<evidence type="ECO:0000256" key="8">
    <source>
        <dbReference type="ARBA" id="ARBA00023136"/>
    </source>
</evidence>
<evidence type="ECO:0000259" key="13">
    <source>
        <dbReference type="Pfam" id="PF16192"/>
    </source>
</evidence>
<dbReference type="Pfam" id="PF02366">
    <property type="entry name" value="PMT"/>
    <property type="match status" value="1"/>
</dbReference>
<keyword evidence="8 10" id="KW-0472">Membrane</keyword>